<dbReference type="PANTHER" id="PTHR43433">
    <property type="entry name" value="HYDROLASE, ALPHA/BETA FOLD FAMILY PROTEIN"/>
    <property type="match status" value="1"/>
</dbReference>
<sequence length="307" mass="32113">MKVRCEASCSKAMMLIMTGYTDVPARLGESALSDGRLLGWAEWGPMDGVPVLLCPGAATSRWLGFGAGVVEALGVRLVSVDRPGLGVSTPARGRTFSDFAGDVRQLCALRGLGRPVVVGNSQGAPFALACAAEGVASALAVVSGADEVARPEFASVLDANLRGLVERTESDLAGAEEFFAGFTADAMWDMVMAGSPGCDLAVYQDPDFAAGYRRALDEGFAQGAAGYARDTVLTMGRWPFALGEIDVPVDIWYGEQDTSHSPDNGALLAARVPGAHHHVVPGIGGALLWTHAESILTFLLEKTITDQ</sequence>
<dbReference type="InterPro" id="IPR000073">
    <property type="entry name" value="AB_hydrolase_1"/>
</dbReference>
<keyword evidence="3" id="KW-1185">Reference proteome</keyword>
<dbReference type="SUPFAM" id="SSF53474">
    <property type="entry name" value="alpha/beta-Hydrolases"/>
    <property type="match status" value="1"/>
</dbReference>
<dbReference type="InterPro" id="IPR029058">
    <property type="entry name" value="AB_hydrolase_fold"/>
</dbReference>
<dbReference type="Proteomes" id="UP000301309">
    <property type="component" value="Unassembled WGS sequence"/>
</dbReference>
<protein>
    <submittedName>
        <fullName evidence="2">Alpha/beta hydrolase</fullName>
    </submittedName>
</protein>
<dbReference type="PANTHER" id="PTHR43433:SF10">
    <property type="entry name" value="AB HYDROLASE-1 DOMAIN-CONTAINING PROTEIN"/>
    <property type="match status" value="1"/>
</dbReference>
<dbReference type="InterPro" id="IPR050471">
    <property type="entry name" value="AB_hydrolase"/>
</dbReference>
<proteinExistence type="predicted"/>
<evidence type="ECO:0000313" key="3">
    <source>
        <dbReference type="Proteomes" id="UP000301309"/>
    </source>
</evidence>
<dbReference type="Gene3D" id="3.40.50.1820">
    <property type="entry name" value="alpha/beta hydrolase"/>
    <property type="match status" value="1"/>
</dbReference>
<dbReference type="AlphaFoldDB" id="A0A4D4LKY2"/>
<gene>
    <name evidence="2" type="ORF">SVIO_091820</name>
</gene>
<dbReference type="Pfam" id="PF00561">
    <property type="entry name" value="Abhydrolase_1"/>
    <property type="match status" value="1"/>
</dbReference>
<keyword evidence="2" id="KW-0378">Hydrolase</keyword>
<evidence type="ECO:0000313" key="2">
    <source>
        <dbReference type="EMBL" id="GDY58559.1"/>
    </source>
</evidence>
<accession>A0A4D4LKY2</accession>
<feature type="domain" description="AB hydrolase-1" evidence="1">
    <location>
        <begin position="50"/>
        <end position="291"/>
    </location>
</feature>
<reference evidence="2 3" key="1">
    <citation type="journal article" date="2020" name="Int. J. Syst. Evol. Microbiol.">
        <title>Reclassification of Streptomyces castelarensis and Streptomyces sporoclivatus as later heterotypic synonyms of Streptomyces antimycoticus.</title>
        <authorList>
            <person name="Komaki H."/>
            <person name="Tamura T."/>
        </authorList>
    </citation>
    <scope>NUCLEOTIDE SEQUENCE [LARGE SCALE GENOMIC DNA]</scope>
    <source>
        <strain evidence="2 3">NBRC 13459</strain>
    </source>
</reference>
<dbReference type="EMBL" id="BJHW01000002">
    <property type="protein sequence ID" value="GDY58559.1"/>
    <property type="molecule type" value="Genomic_DNA"/>
</dbReference>
<organism evidence="2 3">
    <name type="scientific">Streptomyces violaceusniger</name>
    <dbReference type="NCBI Taxonomy" id="68280"/>
    <lineage>
        <taxon>Bacteria</taxon>
        <taxon>Bacillati</taxon>
        <taxon>Actinomycetota</taxon>
        <taxon>Actinomycetes</taxon>
        <taxon>Kitasatosporales</taxon>
        <taxon>Streptomycetaceae</taxon>
        <taxon>Streptomyces</taxon>
        <taxon>Streptomyces violaceusniger group</taxon>
    </lineage>
</organism>
<evidence type="ECO:0000259" key="1">
    <source>
        <dbReference type="Pfam" id="PF00561"/>
    </source>
</evidence>
<dbReference type="GO" id="GO:0016787">
    <property type="term" value="F:hydrolase activity"/>
    <property type="evidence" value="ECO:0007669"/>
    <property type="project" value="UniProtKB-KW"/>
</dbReference>
<comment type="caution">
    <text evidence="2">The sequence shown here is derived from an EMBL/GenBank/DDBJ whole genome shotgun (WGS) entry which is preliminary data.</text>
</comment>
<name>A0A4D4LKY2_STRVO</name>